<sequence length="155" mass="17089">MRYSPVCGALKRAILIVAAIINAAVPALWVAPPAYAASEAESVLGRWRFTVPLDSAEITALDDREAGALVGRIFTITKDRVAFGRRDCGAPTLDVMLVEPTLYLREQAHASSENLHLPNPVKVVDLGCTVAFIKSHNKLTIFWKGWFFDAVRVRR</sequence>
<accession>A0A4V1ATS9</accession>
<evidence type="ECO:0000313" key="2">
    <source>
        <dbReference type="EMBL" id="QBQ36728.1"/>
    </source>
</evidence>
<evidence type="ECO:0000313" key="3">
    <source>
        <dbReference type="Proteomes" id="UP000294359"/>
    </source>
</evidence>
<evidence type="ECO:0000313" key="1">
    <source>
        <dbReference type="EMBL" id="GGY73207.1"/>
    </source>
</evidence>
<dbReference type="OrthoDB" id="8756023at2"/>
<dbReference type="EMBL" id="CP038026">
    <property type="protein sequence ID" value="QBQ36728.1"/>
    <property type="molecule type" value="Genomic_DNA"/>
</dbReference>
<dbReference type="Proteomes" id="UP000619512">
    <property type="component" value="Unassembled WGS sequence"/>
</dbReference>
<dbReference type="RefSeq" id="WP_134385008.1">
    <property type="nucleotide sequence ID" value="NZ_BMWW01000001.1"/>
</dbReference>
<dbReference type="Proteomes" id="UP000294359">
    <property type="component" value="Chromosome"/>
</dbReference>
<reference evidence="1" key="3">
    <citation type="submission" date="2022-12" db="EMBL/GenBank/DDBJ databases">
        <authorList>
            <person name="Sun Q."/>
            <person name="Kim S."/>
        </authorList>
    </citation>
    <scope>NUCLEOTIDE SEQUENCE</scope>
    <source>
        <strain evidence="1">KCTC 12344</strain>
    </source>
</reference>
<dbReference type="EMBL" id="BMWW01000001">
    <property type="protein sequence ID" value="GGY73207.1"/>
    <property type="molecule type" value="Genomic_DNA"/>
</dbReference>
<keyword evidence="3" id="KW-1185">Reference proteome</keyword>
<reference evidence="1" key="1">
    <citation type="journal article" date="2014" name="Int. J. Syst. Evol. Microbiol.">
        <title>Complete genome sequence of Corynebacterium casei LMG S-19264T (=DSM 44701T), isolated from a smear-ripened cheese.</title>
        <authorList>
            <consortium name="US DOE Joint Genome Institute (JGI-PGF)"/>
            <person name="Walter F."/>
            <person name="Albersmeier A."/>
            <person name="Kalinowski J."/>
            <person name="Ruckert C."/>
        </authorList>
    </citation>
    <scope>NUCLEOTIDE SEQUENCE</scope>
    <source>
        <strain evidence="1">KCTC 12344</strain>
    </source>
</reference>
<name>A0A4V1ATS9_9BURK</name>
<protein>
    <recommendedName>
        <fullName evidence="5">DUF2147 domain-containing protein</fullName>
    </recommendedName>
</protein>
<dbReference type="AlphaFoldDB" id="A0A4V1ATS9"/>
<proteinExistence type="predicted"/>
<reference evidence="2 3" key="2">
    <citation type="submission" date="2019-03" db="EMBL/GenBank/DDBJ databases">
        <title>Draft Genome Sequences of Six Type Strains of the Genus Massilia.</title>
        <authorList>
            <person name="Miess H."/>
            <person name="Frediansyhah A."/>
            <person name="Gross H."/>
        </authorList>
    </citation>
    <scope>NUCLEOTIDE SEQUENCE [LARGE SCALE GENOMIC DNA]</scope>
    <source>
        <strain evidence="2 3">DSM 17505</strain>
    </source>
</reference>
<gene>
    <name evidence="2" type="ORF">E1742_11540</name>
    <name evidence="1" type="ORF">GCM10007388_01600</name>
</gene>
<evidence type="ECO:0000313" key="4">
    <source>
        <dbReference type="Proteomes" id="UP000619512"/>
    </source>
</evidence>
<organism evidence="1 4">
    <name type="scientific">Pseudoduganella plicata</name>
    <dbReference type="NCBI Taxonomy" id="321984"/>
    <lineage>
        <taxon>Bacteria</taxon>
        <taxon>Pseudomonadati</taxon>
        <taxon>Pseudomonadota</taxon>
        <taxon>Betaproteobacteria</taxon>
        <taxon>Burkholderiales</taxon>
        <taxon>Oxalobacteraceae</taxon>
        <taxon>Telluria group</taxon>
        <taxon>Pseudoduganella</taxon>
    </lineage>
</organism>
<evidence type="ECO:0008006" key="5">
    <source>
        <dbReference type="Google" id="ProtNLM"/>
    </source>
</evidence>